<dbReference type="Proteomes" id="UP000001940">
    <property type="component" value="Chromosome II"/>
</dbReference>
<feature type="region of interest" description="Disordered" evidence="1">
    <location>
        <begin position="1"/>
        <end position="59"/>
    </location>
</feature>
<dbReference type="WormBase" id="C50E10.4b">
    <property type="protein sequence ID" value="CE47166"/>
    <property type="gene ID" value="WBGene00004945"/>
    <property type="gene designation" value="sop-2"/>
</dbReference>
<evidence type="ECO:0007829" key="5">
    <source>
        <dbReference type="PeptideAtlas" id="H8P172"/>
    </source>
</evidence>
<keyword evidence="5" id="KW-1267">Proteomics identification</keyword>
<dbReference type="GO" id="GO:0009952">
    <property type="term" value="P:anterior/posterior pattern specification"/>
    <property type="evidence" value="ECO:0000316"/>
    <property type="project" value="WormBase"/>
</dbReference>
<feature type="compositionally biased region" description="Polar residues" evidence="1">
    <location>
        <begin position="1"/>
        <end position="15"/>
    </location>
</feature>
<dbReference type="OrthoDB" id="5911739at2759"/>
<sequence>MSSNLTSNEMSSTSAIVEPPEAVKGNERDKSTRRSTSQVVRPEKHEVENALEDQCSSSSLPKEAQYYAKLDKKLEGKDPRSQFYEAVRLSADIFAHKFEKAVCSRQTFEPTNSIIKVLNTAEEEMLHEKVVPLPVSSKLQYYLNRGRYDTIFDRDEQLQRTADPMADEPDHVEKRVTSILEQASREMEEGEVEPVFYDGSDEDQELPIDLGAMRNLQRTNKFAARSSRMAARRGGRPGYRGAFRGAARGAPSRRPAPAAEVAPETPVAAPMAPAAPAAPATPEAAPAAEVMDTSIATEMPQESAVDLSNVSAATEMDTSKEGEASRPTSEKKKFQKIRTTEMDRLMSMDLGPKDGGRVGELGHMWPESRRRPAAPLPETPAAQPRKSLPRRAAEKKKPEDSDAAEEQEVEMEVDNDASTSTPRNARGGRGGGNRRGSRRGQKRTSGGSGKLVEPKKEPVDEPAEKIPKRSEAAPEVPATATTKEAPPSTSSSPPDAPATPATPASSDSRDSPRKIRAMIFSLTGSPPESETPPVLQQEQVISTAAPTAGRHPNIIQQVPHINRIPPQPLRRLTAPQAPPASQPEEPPVQQTVPVVKVELASAPAPIVRDPQSTEPVPPAMPTLVENNHEATLILPPNKTSDYTRWNAQDLINWVRLLITNNVDSTIAIMVREEFDGETLACLVLDDDFRKEVPIPYGHYKKMKIYGTEVLNHYRTEKYQADLRKFHEELAAWKAQQR</sequence>
<feature type="compositionally biased region" description="Basic and acidic residues" evidence="1">
    <location>
        <begin position="391"/>
        <end position="400"/>
    </location>
</feature>
<dbReference type="GO" id="GO:0042659">
    <property type="term" value="P:regulation of cell fate specification"/>
    <property type="evidence" value="ECO:0000315"/>
    <property type="project" value="WormBase"/>
</dbReference>
<gene>
    <name evidence="2 4" type="primary">sop-2</name>
    <name evidence="4" type="ORF">C50E10.4</name>
    <name evidence="2" type="ORF">CELE_C50E10.4</name>
</gene>
<feature type="region of interest" description="Disordered" evidence="1">
    <location>
        <begin position="223"/>
        <end position="288"/>
    </location>
</feature>
<dbReference type="AlphaFoldDB" id="H8P172"/>
<feature type="compositionally biased region" description="Basic and acidic residues" evidence="1">
    <location>
        <begin position="317"/>
        <end position="357"/>
    </location>
</feature>
<evidence type="ECO:0000313" key="3">
    <source>
        <dbReference type="Proteomes" id="UP000001940"/>
    </source>
</evidence>
<dbReference type="OMA" id="ENNHEAT"/>
<dbReference type="GO" id="GO:0048665">
    <property type="term" value="P:neuron fate specification"/>
    <property type="evidence" value="ECO:0000315"/>
    <property type="project" value="WormBase"/>
</dbReference>
<reference evidence="2 3" key="1">
    <citation type="journal article" date="1998" name="Science">
        <title>Genome sequence of the nematode C. elegans: a platform for investigating biology.</title>
        <authorList>
            <consortium name="The C. elegans sequencing consortium"/>
            <person name="Sulson J.E."/>
            <person name="Waterston R."/>
        </authorList>
    </citation>
    <scope>NUCLEOTIDE SEQUENCE [LARGE SCALE GENOMIC DNA]</scope>
    <source>
        <strain evidence="2 3">Bristol N2</strain>
    </source>
</reference>
<proteinExistence type="evidence at protein level"/>
<keyword evidence="3" id="KW-1185">Reference proteome</keyword>
<dbReference type="EMBL" id="BX284602">
    <property type="protein sequence ID" value="CCG28195.1"/>
    <property type="molecule type" value="Genomic_DNA"/>
</dbReference>
<dbReference type="GO" id="GO:0040015">
    <property type="term" value="P:negative regulation of multicellular organism growth"/>
    <property type="evidence" value="ECO:0000315"/>
    <property type="project" value="WormBase"/>
</dbReference>
<feature type="compositionally biased region" description="Acidic residues" evidence="1">
    <location>
        <begin position="401"/>
        <end position="415"/>
    </location>
</feature>
<evidence type="ECO:0000256" key="1">
    <source>
        <dbReference type="SAM" id="MobiDB-lite"/>
    </source>
</evidence>
<dbReference type="GO" id="GO:0019899">
    <property type="term" value="F:enzyme binding"/>
    <property type="evidence" value="ECO:0000353"/>
    <property type="project" value="WormBase"/>
</dbReference>
<feature type="compositionally biased region" description="Low complexity" evidence="1">
    <location>
        <begin position="473"/>
        <end position="506"/>
    </location>
</feature>
<dbReference type="GO" id="GO:0042802">
    <property type="term" value="F:identical protein binding"/>
    <property type="evidence" value="ECO:0000353"/>
    <property type="project" value="WormBase"/>
</dbReference>
<dbReference type="GO" id="GO:0016607">
    <property type="term" value="C:nuclear speck"/>
    <property type="evidence" value="ECO:0000314"/>
    <property type="project" value="WormBase"/>
</dbReference>
<dbReference type="GO" id="GO:0030334">
    <property type="term" value="P:regulation of cell migration"/>
    <property type="evidence" value="ECO:0000315"/>
    <property type="project" value="WormBase"/>
</dbReference>
<dbReference type="ExpressionAtlas" id="H8P172">
    <property type="expression patterns" value="baseline and differential"/>
</dbReference>
<dbReference type="AGR" id="WB:WBGene00004945"/>
<feature type="region of interest" description="Disordered" evidence="1">
    <location>
        <begin position="300"/>
        <end position="536"/>
    </location>
</feature>
<feature type="compositionally biased region" description="Basic and acidic residues" evidence="1">
    <location>
        <begin position="452"/>
        <end position="472"/>
    </location>
</feature>
<dbReference type="CTD" id="174874"/>
<dbReference type="GO" id="GO:0016604">
    <property type="term" value="C:nuclear body"/>
    <property type="evidence" value="ECO:0000314"/>
    <property type="project" value="WormBase"/>
</dbReference>
<organism evidence="2 3">
    <name type="scientific">Caenorhabditis elegans</name>
    <dbReference type="NCBI Taxonomy" id="6239"/>
    <lineage>
        <taxon>Eukaryota</taxon>
        <taxon>Metazoa</taxon>
        <taxon>Ecdysozoa</taxon>
        <taxon>Nematoda</taxon>
        <taxon>Chromadorea</taxon>
        <taxon>Rhabditida</taxon>
        <taxon>Rhabditina</taxon>
        <taxon>Rhabditomorpha</taxon>
        <taxon>Rhabditoidea</taxon>
        <taxon>Rhabditidae</taxon>
        <taxon>Peloderinae</taxon>
        <taxon>Caenorhabditis</taxon>
    </lineage>
</organism>
<dbReference type="PeptideAtlas" id="H8P172"/>
<evidence type="ECO:0000313" key="2">
    <source>
        <dbReference type="EMBL" id="CCG28195.1"/>
    </source>
</evidence>
<feature type="compositionally biased region" description="Polar residues" evidence="1">
    <location>
        <begin position="522"/>
        <end position="536"/>
    </location>
</feature>
<evidence type="ECO:0000313" key="4">
    <source>
        <dbReference type="WormBase" id="C50E10.4b"/>
    </source>
</evidence>
<dbReference type="GO" id="GO:0010607">
    <property type="term" value="P:negative regulation of cytoplasmic mRNA processing body assembly"/>
    <property type="evidence" value="ECO:0000315"/>
    <property type="project" value="WormBase"/>
</dbReference>
<name>H8P172_CAEEL</name>
<dbReference type="Bgee" id="WBGene00004945">
    <property type="expression patterns" value="Expressed in pharyngeal muscle cell (C elegans) and 4 other cell types or tissues"/>
</dbReference>
<accession>H8P172</accession>
<dbReference type="GeneID" id="174874"/>
<dbReference type="GO" id="GO:0002119">
    <property type="term" value="P:nematode larval development"/>
    <property type="evidence" value="ECO:0000316"/>
    <property type="project" value="WormBase"/>
</dbReference>
<protein>
    <submittedName>
        <fullName evidence="2">Polycomb protein sop-2</fullName>
    </submittedName>
</protein>
<dbReference type="HOGENOM" id="CLU_022573_0_0_1"/>
<dbReference type="GO" id="GO:0040034">
    <property type="term" value="P:regulation of development, heterochronic"/>
    <property type="evidence" value="ECO:0000315"/>
    <property type="project" value="WormBase"/>
</dbReference>
<dbReference type="GO" id="GO:0007411">
    <property type="term" value="P:axon guidance"/>
    <property type="evidence" value="ECO:0000315"/>
    <property type="project" value="WormBase"/>
</dbReference>
<dbReference type="RefSeq" id="NP_001254340.1">
    <property type="nucleotide sequence ID" value="NM_001267411.2"/>
</dbReference>
<dbReference type="GO" id="GO:0045892">
    <property type="term" value="P:negative regulation of DNA-templated transcription"/>
    <property type="evidence" value="ECO:0000315"/>
    <property type="project" value="WormBase"/>
</dbReference>
<feature type="compositionally biased region" description="Low complexity" evidence="1">
    <location>
        <begin position="239"/>
        <end position="288"/>
    </location>
</feature>